<protein>
    <submittedName>
        <fullName evidence="1">Uncharacterized protein</fullName>
    </submittedName>
</protein>
<dbReference type="AlphaFoldDB" id="A0A645CTY0"/>
<accession>A0A645CTY0</accession>
<evidence type="ECO:0000313" key="1">
    <source>
        <dbReference type="EMBL" id="MPM80566.1"/>
    </source>
</evidence>
<reference evidence="1" key="1">
    <citation type="submission" date="2019-08" db="EMBL/GenBank/DDBJ databases">
        <authorList>
            <person name="Kucharzyk K."/>
            <person name="Murdoch R.W."/>
            <person name="Higgins S."/>
            <person name="Loffler F."/>
        </authorList>
    </citation>
    <scope>NUCLEOTIDE SEQUENCE</scope>
</reference>
<proteinExistence type="predicted"/>
<comment type="caution">
    <text evidence="1">The sequence shown here is derived from an EMBL/GenBank/DDBJ whole genome shotgun (WGS) entry which is preliminary data.</text>
</comment>
<sequence length="67" mass="7476">MRVVCRRTRSGIIKLDLIEIRPGVQCPGDELRPVIDLNSLSQPAGCLEFLQLVADLFALDRFVHVDG</sequence>
<dbReference type="EMBL" id="VSSQ01030150">
    <property type="protein sequence ID" value="MPM80566.1"/>
    <property type="molecule type" value="Genomic_DNA"/>
</dbReference>
<name>A0A645CTY0_9ZZZZ</name>
<organism evidence="1">
    <name type="scientific">bioreactor metagenome</name>
    <dbReference type="NCBI Taxonomy" id="1076179"/>
    <lineage>
        <taxon>unclassified sequences</taxon>
        <taxon>metagenomes</taxon>
        <taxon>ecological metagenomes</taxon>
    </lineage>
</organism>
<gene>
    <name evidence="1" type="ORF">SDC9_127614</name>
</gene>